<proteinExistence type="predicted"/>
<protein>
    <submittedName>
        <fullName evidence="2">Uncharacterized protein</fullName>
    </submittedName>
</protein>
<dbReference type="AlphaFoldDB" id="A0A9P9FF10"/>
<keyword evidence="3" id="KW-1185">Reference proteome</keyword>
<evidence type="ECO:0000313" key="3">
    <source>
        <dbReference type="Proteomes" id="UP000738349"/>
    </source>
</evidence>
<reference evidence="2" key="1">
    <citation type="journal article" date="2021" name="Nat. Commun.">
        <title>Genetic determinants of endophytism in the Arabidopsis root mycobiome.</title>
        <authorList>
            <person name="Mesny F."/>
            <person name="Miyauchi S."/>
            <person name="Thiergart T."/>
            <person name="Pickel B."/>
            <person name="Atanasova L."/>
            <person name="Karlsson M."/>
            <person name="Huettel B."/>
            <person name="Barry K.W."/>
            <person name="Haridas S."/>
            <person name="Chen C."/>
            <person name="Bauer D."/>
            <person name="Andreopoulos W."/>
            <person name="Pangilinan J."/>
            <person name="LaButti K."/>
            <person name="Riley R."/>
            <person name="Lipzen A."/>
            <person name="Clum A."/>
            <person name="Drula E."/>
            <person name="Henrissat B."/>
            <person name="Kohler A."/>
            <person name="Grigoriev I.V."/>
            <person name="Martin F.M."/>
            <person name="Hacquard S."/>
        </authorList>
    </citation>
    <scope>NUCLEOTIDE SEQUENCE</scope>
    <source>
        <strain evidence="2">MPI-CAGE-AT-0147</strain>
    </source>
</reference>
<dbReference type="Proteomes" id="UP000738349">
    <property type="component" value="Unassembled WGS sequence"/>
</dbReference>
<feature type="compositionally biased region" description="Acidic residues" evidence="1">
    <location>
        <begin position="357"/>
        <end position="373"/>
    </location>
</feature>
<gene>
    <name evidence="2" type="ORF">EDB81DRAFT_866646</name>
</gene>
<accession>A0A9P9FF10</accession>
<name>A0A9P9FF10_9HYPO</name>
<dbReference type="EMBL" id="JAGMUV010000004">
    <property type="protein sequence ID" value="KAH7161117.1"/>
    <property type="molecule type" value="Genomic_DNA"/>
</dbReference>
<evidence type="ECO:0000313" key="2">
    <source>
        <dbReference type="EMBL" id="KAH7161117.1"/>
    </source>
</evidence>
<comment type="caution">
    <text evidence="2">The sequence shown here is derived from an EMBL/GenBank/DDBJ whole genome shotgun (WGS) entry which is preliminary data.</text>
</comment>
<organism evidence="2 3">
    <name type="scientific">Dactylonectria macrodidyma</name>
    <dbReference type="NCBI Taxonomy" id="307937"/>
    <lineage>
        <taxon>Eukaryota</taxon>
        <taxon>Fungi</taxon>
        <taxon>Dikarya</taxon>
        <taxon>Ascomycota</taxon>
        <taxon>Pezizomycotina</taxon>
        <taxon>Sordariomycetes</taxon>
        <taxon>Hypocreomycetidae</taxon>
        <taxon>Hypocreales</taxon>
        <taxon>Nectriaceae</taxon>
        <taxon>Dactylonectria</taxon>
    </lineage>
</organism>
<feature type="region of interest" description="Disordered" evidence="1">
    <location>
        <begin position="343"/>
        <end position="373"/>
    </location>
</feature>
<evidence type="ECO:0000256" key="1">
    <source>
        <dbReference type="SAM" id="MobiDB-lite"/>
    </source>
</evidence>
<dbReference type="OrthoDB" id="3932329at2759"/>
<sequence length="373" mass="42763">MAHTHEYSFCTVCGIPIAEYYREQVNGPSCWNARLWEANAVLLTGPHWSDTEQGPESMKVSPKSVTRRLAIAAHIDLHTIPDRERVFPQFEDYPNHHRISFCIHSACDAIADRVIETSPTAHIRSIGDLWMTLERRCTKTTRDVPNCFDNFLPEIPENNPDEPAKLGLGRYYLQPECFWEDPPSGWWNHDPLHIPDLTTALISNLEQVHVTSSPFASTFASLPQEIADMIIPLLLREPIEIDCNYLVPQTLWKDVFLQIPFLWDLDREVIASKLSSVAPKGKEWNWEKLARQVLSPPKVASVEENGYGYLPWDYKDVGLVVPSGFTNRRRIWQICEDMYPNDVGMEHRPYQPPSNDEGLESFDSDSDSSDNEE</sequence>